<dbReference type="GO" id="GO:0004197">
    <property type="term" value="F:cysteine-type endopeptidase activity"/>
    <property type="evidence" value="ECO:0007669"/>
    <property type="project" value="InterPro"/>
</dbReference>
<dbReference type="GO" id="GO:0006508">
    <property type="term" value="P:proteolysis"/>
    <property type="evidence" value="ECO:0007669"/>
    <property type="project" value="InterPro"/>
</dbReference>
<dbReference type="EMBL" id="FZON01000010">
    <property type="protein sequence ID" value="SNS30869.1"/>
    <property type="molecule type" value="Genomic_DNA"/>
</dbReference>
<dbReference type="RefSeq" id="WP_089277248.1">
    <property type="nucleotide sequence ID" value="NZ_FZON01000010.1"/>
</dbReference>
<dbReference type="SUPFAM" id="SSF50969">
    <property type="entry name" value="YVTN repeat-like/Quinoprotein amine dehydrogenase"/>
    <property type="match status" value="1"/>
</dbReference>
<reference evidence="3 4" key="1">
    <citation type="submission" date="2017-06" db="EMBL/GenBank/DDBJ databases">
        <authorList>
            <person name="Kim H.J."/>
            <person name="Triplett B.A."/>
        </authorList>
    </citation>
    <scope>NUCLEOTIDE SEQUENCE [LARGE SCALE GENOMIC DNA]</scope>
    <source>
        <strain evidence="3 4">DSM 11445</strain>
    </source>
</reference>
<dbReference type="InterPro" id="IPR011600">
    <property type="entry name" value="Pept_C14_caspase"/>
</dbReference>
<organism evidence="3 4">
    <name type="scientific">Antarctobacter heliothermus</name>
    <dbReference type="NCBI Taxonomy" id="74033"/>
    <lineage>
        <taxon>Bacteria</taxon>
        <taxon>Pseudomonadati</taxon>
        <taxon>Pseudomonadota</taxon>
        <taxon>Alphaproteobacteria</taxon>
        <taxon>Rhodobacterales</taxon>
        <taxon>Roseobacteraceae</taxon>
        <taxon>Antarctobacter</taxon>
    </lineage>
</organism>
<evidence type="ECO:0000313" key="4">
    <source>
        <dbReference type="Proteomes" id="UP000198440"/>
    </source>
</evidence>
<gene>
    <name evidence="3" type="ORF">SAMN04488078_101089</name>
</gene>
<keyword evidence="1" id="KW-0732">Signal</keyword>
<evidence type="ECO:0000256" key="1">
    <source>
        <dbReference type="SAM" id="SignalP"/>
    </source>
</evidence>
<dbReference type="AlphaFoldDB" id="A0A239DEW0"/>
<dbReference type="PROSITE" id="PS00018">
    <property type="entry name" value="EF_HAND_1"/>
    <property type="match status" value="1"/>
</dbReference>
<dbReference type="SUPFAM" id="SSF52129">
    <property type="entry name" value="Caspase-like"/>
    <property type="match status" value="1"/>
</dbReference>
<dbReference type="InterPro" id="IPR029030">
    <property type="entry name" value="Caspase-like_dom_sf"/>
</dbReference>
<dbReference type="InterPro" id="IPR011044">
    <property type="entry name" value="Quino_amine_DH_bsu"/>
</dbReference>
<dbReference type="InterPro" id="IPR018247">
    <property type="entry name" value="EF_Hand_1_Ca_BS"/>
</dbReference>
<dbReference type="Gene3D" id="3.40.50.1460">
    <property type="match status" value="1"/>
</dbReference>
<proteinExistence type="predicted"/>
<protein>
    <submittedName>
        <fullName evidence="3">Caspase domain-containing protein</fullName>
    </submittedName>
</protein>
<feature type="signal peptide" evidence="1">
    <location>
        <begin position="1"/>
        <end position="25"/>
    </location>
</feature>
<dbReference type="Pfam" id="PF00656">
    <property type="entry name" value="Peptidase_C14"/>
    <property type="match status" value="1"/>
</dbReference>
<evidence type="ECO:0000313" key="3">
    <source>
        <dbReference type="EMBL" id="SNS30869.1"/>
    </source>
</evidence>
<accession>A0A239DEW0</accession>
<dbReference type="Proteomes" id="UP000198440">
    <property type="component" value="Unassembled WGS sequence"/>
</dbReference>
<feature type="domain" description="Peptidase C14 caspase" evidence="2">
    <location>
        <begin position="881"/>
        <end position="1116"/>
    </location>
</feature>
<feature type="chain" id="PRO_5012511910" evidence="1">
    <location>
        <begin position="26"/>
        <end position="1126"/>
    </location>
</feature>
<sequence length="1126" mass="120932">MTRPLFTRLALGLAALTLAPTAVFADNYDLRSDLSCEARDAVTDRLAADTRVTVGVDAVNVGGQFTLDWGRPGFPEREPIFLMVSFDRPVRLSGDGMYALLPDARAPYGISWDQTHTRAVIPYFGRGMPKNGQIEVEPLLSGPLTLRWSVVGHSGCAERIGPDGQGAHVVNVTTAARPEIVVKDPVTEDLPEQVLVNRDGSRHLHLFDGRFRLSDAATGAEILENVGKPHFSPAGRYVVLPGADEAGIFDAVDGTRVVPANDGYVWNAQWGALIWSHDDSFVLQLLSGNGLSQLHNFAAGRTVRVTDNGCRICGANQNTYNLDLENNVFISEAYNELNAHRLSDGELVSLFRPEITSGTRVGDANRRNALRDIDRQQAVAGVALGNGLVFSDQIAVSVPFPTGFSRSDNLKNNDTVADSLDPFLRPNRQLTQVAQGDGGAMNSNVSGAIAWRSITADISGPTSTRIAKRLQEFGLPVVAGAVVDRTDIEAMLPQFDSSQQFSTNEARKQAYDAHDTQITAVFAAQWQGISAATGVDVQRFERRQYASSCSVQGEGKLLGEFDVLWRWTSGGETHRLTTLQCAEGSAAFNYPTTYLFSSALKGGVSSRETNWGTVYDLDLDNPGSNIANLCTSSIDACGFDVQVFGDTLILLSRLASAYAIVDLTTGQLVGKQFNLPRGDLFDNVLLTQDGRHLVTLQEDGSFFVNRLSDAQTVLSGLYADDEVIVWTADGRYDATSEGAYFVSYTFPGHFGEYTAQQFEGYLKVPGLAQQVLLDIYQPAPIEITPPPVLRASVAVTDGQAALDVTAQAPVALRALTVFQDGLRTQDFAADGLTADWRETVDLLPGTRWLSLVATDVNGVASAPYSVEIPQPAAARRLHVFAIGVDDYGDASLNLTAAVGDARLFASALADRADDGVQIASQTVLLDAEATPDRILSELETLVQTARPGDTVALYFAGHGLSHDGRYYLAASGVDVDDIGGTALPFDALSARLRDANLRIALFIDACHSGLAGDGLFSTNDQVVGGALDQIPSGLVVFAAAKGREFSLEDPETAQGFFAQALAEVLHDPARDLNGNGAVELSELFRGTKQLVSDRVQQAQQGAAPADLLTQTPWMARNLMVGDFALF</sequence>
<dbReference type="OrthoDB" id="7782582at2"/>
<evidence type="ECO:0000259" key="2">
    <source>
        <dbReference type="Pfam" id="PF00656"/>
    </source>
</evidence>
<name>A0A239DEW0_9RHOB</name>